<dbReference type="GO" id="GO:0030178">
    <property type="term" value="P:negative regulation of Wnt signaling pathway"/>
    <property type="evidence" value="ECO:0007669"/>
    <property type="project" value="TreeGrafter"/>
</dbReference>
<accession>A0A813J017</accession>
<name>A0A813J017_POLGL</name>
<dbReference type="AlphaFoldDB" id="A0A813J017"/>
<dbReference type="Gene3D" id="3.40.30.10">
    <property type="entry name" value="Glutaredoxin"/>
    <property type="match status" value="1"/>
</dbReference>
<evidence type="ECO:0000313" key="3">
    <source>
        <dbReference type="Proteomes" id="UP000626109"/>
    </source>
</evidence>
<dbReference type="PROSITE" id="PS00194">
    <property type="entry name" value="THIOREDOXIN_1"/>
    <property type="match status" value="1"/>
</dbReference>
<dbReference type="InterPro" id="IPR013766">
    <property type="entry name" value="Thioredoxin_domain"/>
</dbReference>
<dbReference type="GO" id="GO:0031397">
    <property type="term" value="P:negative regulation of protein ubiquitination"/>
    <property type="evidence" value="ECO:0007669"/>
    <property type="project" value="TreeGrafter"/>
</dbReference>
<dbReference type="InterPro" id="IPR036249">
    <property type="entry name" value="Thioredoxin-like_sf"/>
</dbReference>
<feature type="non-terminal residue" evidence="2">
    <location>
        <position position="621"/>
    </location>
</feature>
<protein>
    <recommendedName>
        <fullName evidence="1">Thioredoxin domain-containing protein</fullName>
    </recommendedName>
</protein>
<evidence type="ECO:0000313" key="2">
    <source>
        <dbReference type="EMBL" id="CAE8660792.1"/>
    </source>
</evidence>
<dbReference type="InterPro" id="IPR017937">
    <property type="entry name" value="Thioredoxin_CS"/>
</dbReference>
<dbReference type="GO" id="GO:0005634">
    <property type="term" value="C:nucleus"/>
    <property type="evidence" value="ECO:0007669"/>
    <property type="project" value="TreeGrafter"/>
</dbReference>
<dbReference type="GO" id="GO:0004791">
    <property type="term" value="F:thioredoxin-disulfide reductase (NADPH) activity"/>
    <property type="evidence" value="ECO:0007669"/>
    <property type="project" value="TreeGrafter"/>
</dbReference>
<dbReference type="PROSITE" id="PS51352">
    <property type="entry name" value="THIOREDOXIN_2"/>
    <property type="match status" value="1"/>
</dbReference>
<dbReference type="EMBL" id="CAJNNW010017348">
    <property type="protein sequence ID" value="CAE8660792.1"/>
    <property type="molecule type" value="Genomic_DNA"/>
</dbReference>
<dbReference type="Gene3D" id="3.40.50.300">
    <property type="entry name" value="P-loop containing nucleotide triphosphate hydrolases"/>
    <property type="match status" value="1"/>
</dbReference>
<dbReference type="Proteomes" id="UP000626109">
    <property type="component" value="Unassembled WGS sequence"/>
</dbReference>
<proteinExistence type="predicted"/>
<evidence type="ECO:0000259" key="1">
    <source>
        <dbReference type="PROSITE" id="PS51352"/>
    </source>
</evidence>
<reference evidence="2" key="1">
    <citation type="submission" date="2021-02" db="EMBL/GenBank/DDBJ databases">
        <authorList>
            <person name="Dougan E. K."/>
            <person name="Rhodes N."/>
            <person name="Thang M."/>
            <person name="Chan C."/>
        </authorList>
    </citation>
    <scope>NUCLEOTIDE SEQUENCE</scope>
</reference>
<dbReference type="Pfam" id="PF13905">
    <property type="entry name" value="Thioredoxin_8"/>
    <property type="match status" value="1"/>
</dbReference>
<dbReference type="PANTHER" id="PTHR46472">
    <property type="entry name" value="NUCLEOREDOXIN"/>
    <property type="match status" value="1"/>
</dbReference>
<dbReference type="SUPFAM" id="SSF52833">
    <property type="entry name" value="Thioredoxin-like"/>
    <property type="match status" value="1"/>
</dbReference>
<dbReference type="InterPro" id="IPR027417">
    <property type="entry name" value="P-loop_NTPase"/>
</dbReference>
<organism evidence="2 3">
    <name type="scientific">Polarella glacialis</name>
    <name type="common">Dinoflagellate</name>
    <dbReference type="NCBI Taxonomy" id="89957"/>
    <lineage>
        <taxon>Eukaryota</taxon>
        <taxon>Sar</taxon>
        <taxon>Alveolata</taxon>
        <taxon>Dinophyceae</taxon>
        <taxon>Suessiales</taxon>
        <taxon>Suessiaceae</taxon>
        <taxon>Polarella</taxon>
    </lineage>
</organism>
<gene>
    <name evidence="2" type="ORF">PGLA2088_LOCUS14271</name>
</gene>
<comment type="caution">
    <text evidence="2">The sequence shown here is derived from an EMBL/GenBank/DDBJ whole genome shotgun (WGS) entry which is preliminary data.</text>
</comment>
<dbReference type="InterPro" id="IPR012336">
    <property type="entry name" value="Thioredoxin-like_fold"/>
</dbReference>
<sequence length="621" mass="68537">MAFVDLFGDKILTKEGEKDTTEVLAGKTHVLIYFSAHWCPPCRGYTPALSEAYGKSAKAGKETVIIFVSSDRDQAAFDEYYGTMSFYAMPFAQRDLKEKLSEKCYVKGIPTLVLLDGEGKMQADNIRGEHDKVARKKAASAPPGECPYGDGCPPLQPHQEAVAFLLHPQSPVTRLLVDHPTGSGKTREMIRVLDNFFHDPRPKVPIFPKEPVCRNFYAELLRWPSRYRDFFACLRPQDATRASGVRDWKTKRAQLWDVSGLPGSDLKELCINMREVLEMKGWFFMGKMRRSRREAFYRRYPDEAAPAAPLRALRYTSAGGRHAELRPDGLPVSALLKVAFDRATANGNAYSNKVVIMDEVHNLVRVQTQFGEQLDRLRLLLAGATGSVLAGFTGTPILNEAAEGRCLLDIIKGRSQVLKGDGGFLSSFPMRPAGLFPLSLPLGIPDKVLTPNLRRQFVRRVFLTGEPLKRYDVKCAKGLPERRLRAYCNLCVHFGSLHDGKNGSKARVLADMAGCAPKLHAIAKDIAENSEKALVLVARSSGLEALLAHLQELASSGGQAFGVATMEELAEFNAPSNVRGEQYRVLVADAAQCSEGVSFFAVRRVHLADVPVTPSALVQSV</sequence>
<dbReference type="SUPFAM" id="SSF52540">
    <property type="entry name" value="P-loop containing nucleoside triphosphate hydrolases"/>
    <property type="match status" value="2"/>
</dbReference>
<feature type="domain" description="Thioredoxin" evidence="1">
    <location>
        <begin position="1"/>
        <end position="135"/>
    </location>
</feature>
<dbReference type="PANTHER" id="PTHR46472:SF1">
    <property type="entry name" value="NUCLEOREDOXIN"/>
    <property type="match status" value="1"/>
</dbReference>